<keyword evidence="1" id="KW-0503">Monooxygenase</keyword>
<keyword evidence="1" id="KW-0560">Oxidoreductase</keyword>
<dbReference type="PATRIC" id="fig|187330.3.peg.2070"/>
<gene>
    <name evidence="1" type="ORF">ADS77_17105</name>
</gene>
<dbReference type="GO" id="GO:0004497">
    <property type="term" value="F:monooxygenase activity"/>
    <property type="evidence" value="ECO:0007669"/>
    <property type="project" value="UniProtKB-KW"/>
</dbReference>
<dbReference type="SUPFAM" id="SSF54909">
    <property type="entry name" value="Dimeric alpha+beta barrel"/>
    <property type="match status" value="1"/>
</dbReference>
<dbReference type="EMBL" id="LHPH01000023">
    <property type="protein sequence ID" value="KPH59698.1"/>
    <property type="molecule type" value="Genomic_DNA"/>
</dbReference>
<protein>
    <submittedName>
        <fullName evidence="1">Antibiotic biosynthesis monooxygenase</fullName>
    </submittedName>
</protein>
<dbReference type="Proteomes" id="UP000037848">
    <property type="component" value="Unassembled WGS sequence"/>
</dbReference>
<keyword evidence="2" id="KW-1185">Reference proteome</keyword>
<accession>A0A0N0LWR0</accession>
<dbReference type="RefSeq" id="WP_054455506.1">
    <property type="nucleotide sequence ID" value="NZ_LHPH01000023.1"/>
</dbReference>
<comment type="caution">
    <text evidence="1">The sequence shown here is derived from an EMBL/GenBank/DDBJ whole genome shotgun (WGS) entry which is preliminary data.</text>
</comment>
<dbReference type="STRING" id="187330.AMS58_17270"/>
<evidence type="ECO:0000313" key="2">
    <source>
        <dbReference type="Proteomes" id="UP000037848"/>
    </source>
</evidence>
<name>A0A0N0LWR0_9GAMM</name>
<evidence type="ECO:0000313" key="1">
    <source>
        <dbReference type="EMBL" id="KPH59698.1"/>
    </source>
</evidence>
<dbReference type="Gene3D" id="3.30.70.100">
    <property type="match status" value="1"/>
</dbReference>
<organism evidence="1 2">
    <name type="scientific">Pseudoalteromonas porphyrae</name>
    <dbReference type="NCBI Taxonomy" id="187330"/>
    <lineage>
        <taxon>Bacteria</taxon>
        <taxon>Pseudomonadati</taxon>
        <taxon>Pseudomonadota</taxon>
        <taxon>Gammaproteobacteria</taxon>
        <taxon>Alteromonadales</taxon>
        <taxon>Pseudoalteromonadaceae</taxon>
        <taxon>Pseudoalteromonas</taxon>
    </lineage>
</organism>
<proteinExistence type="predicted"/>
<dbReference type="OrthoDB" id="7376024at2"/>
<sequence length="96" mass="10892">MSIRVTLNCCVKSGQLELLLPFLEKHLPTVRAFNGCLDVTIYFDKPNSEMLIEEQWLSVKHHRAYIEHIENNGVLAELASFLASAPSIKYFEKAAV</sequence>
<dbReference type="AlphaFoldDB" id="A0A0N0LWR0"/>
<reference evidence="1 2" key="1">
    <citation type="submission" date="2015-08" db="EMBL/GenBank/DDBJ databases">
        <title>Draft Genome Sequence of Pseudoalteromonas porphyrae UCD-SED14.</title>
        <authorList>
            <person name="Coil D.A."/>
            <person name="Jospin G."/>
            <person name="Lee R.D."/>
            <person name="Eisen J.A."/>
        </authorList>
    </citation>
    <scope>NUCLEOTIDE SEQUENCE [LARGE SCALE GENOMIC DNA]</scope>
    <source>
        <strain evidence="1 2">UCD-SED14</strain>
    </source>
</reference>
<dbReference type="InterPro" id="IPR011008">
    <property type="entry name" value="Dimeric_a/b-barrel"/>
</dbReference>